<evidence type="ECO:0000256" key="10">
    <source>
        <dbReference type="ARBA" id="ARBA00023004"/>
    </source>
</evidence>
<comment type="caution">
    <text evidence="15">The sequence shown here is derived from an EMBL/GenBank/DDBJ whole genome shotgun (WGS) entry which is preliminary data.</text>
</comment>
<evidence type="ECO:0000313" key="15">
    <source>
        <dbReference type="EMBL" id="KAK7872277.1"/>
    </source>
</evidence>
<evidence type="ECO:0000256" key="14">
    <source>
        <dbReference type="RuleBase" id="RU000461"/>
    </source>
</evidence>
<comment type="subcellular location">
    <subcellularLocation>
        <location evidence="3">Endoplasmic reticulum membrane</location>
        <topology evidence="3">Peripheral membrane protein</topology>
    </subcellularLocation>
    <subcellularLocation>
        <location evidence="2">Microsome membrane</location>
        <topology evidence="2">Peripheral membrane protein</topology>
    </subcellularLocation>
</comment>
<evidence type="ECO:0000256" key="2">
    <source>
        <dbReference type="ARBA" id="ARBA00004174"/>
    </source>
</evidence>
<dbReference type="Pfam" id="PF00067">
    <property type="entry name" value="p450"/>
    <property type="match status" value="1"/>
</dbReference>
<comment type="similarity">
    <text evidence="4 14">Belongs to the cytochrome P450 family.</text>
</comment>
<dbReference type="InterPro" id="IPR001128">
    <property type="entry name" value="Cyt_P450"/>
</dbReference>
<dbReference type="GO" id="GO:0020037">
    <property type="term" value="F:heme binding"/>
    <property type="evidence" value="ECO:0007669"/>
    <property type="project" value="InterPro"/>
</dbReference>
<dbReference type="InterPro" id="IPR050196">
    <property type="entry name" value="Cytochrome_P450_Monoox"/>
</dbReference>
<dbReference type="GO" id="GO:0005789">
    <property type="term" value="C:endoplasmic reticulum membrane"/>
    <property type="evidence" value="ECO:0007669"/>
    <property type="project" value="UniProtKB-SubCell"/>
</dbReference>
<organism evidence="15 16">
    <name type="scientific">Gryllus longicercus</name>
    <dbReference type="NCBI Taxonomy" id="2509291"/>
    <lineage>
        <taxon>Eukaryota</taxon>
        <taxon>Metazoa</taxon>
        <taxon>Ecdysozoa</taxon>
        <taxon>Arthropoda</taxon>
        <taxon>Hexapoda</taxon>
        <taxon>Insecta</taxon>
        <taxon>Pterygota</taxon>
        <taxon>Neoptera</taxon>
        <taxon>Polyneoptera</taxon>
        <taxon>Orthoptera</taxon>
        <taxon>Ensifera</taxon>
        <taxon>Gryllidea</taxon>
        <taxon>Grylloidea</taxon>
        <taxon>Gryllidae</taxon>
        <taxon>Gryllinae</taxon>
        <taxon>Gryllus</taxon>
    </lineage>
</organism>
<evidence type="ECO:0000256" key="12">
    <source>
        <dbReference type="ARBA" id="ARBA00023136"/>
    </source>
</evidence>
<name>A0AAN9ZF43_9ORTH</name>
<keyword evidence="10 13" id="KW-0408">Iron</keyword>
<protein>
    <recommendedName>
        <fullName evidence="17">Cytochrome P450</fullName>
    </recommendedName>
</protein>
<dbReference type="SUPFAM" id="SSF48264">
    <property type="entry name" value="Cytochrome P450"/>
    <property type="match status" value="1"/>
</dbReference>
<evidence type="ECO:0000256" key="11">
    <source>
        <dbReference type="ARBA" id="ARBA00023033"/>
    </source>
</evidence>
<keyword evidence="6 13" id="KW-0479">Metal-binding</keyword>
<dbReference type="PRINTS" id="PR00463">
    <property type="entry name" value="EP450I"/>
</dbReference>
<keyword evidence="16" id="KW-1185">Reference proteome</keyword>
<evidence type="ECO:0000256" key="3">
    <source>
        <dbReference type="ARBA" id="ARBA00004406"/>
    </source>
</evidence>
<evidence type="ECO:0000256" key="13">
    <source>
        <dbReference type="PIRSR" id="PIRSR602401-1"/>
    </source>
</evidence>
<keyword evidence="9 14" id="KW-0560">Oxidoreductase</keyword>
<dbReference type="GO" id="GO:0004497">
    <property type="term" value="F:monooxygenase activity"/>
    <property type="evidence" value="ECO:0007669"/>
    <property type="project" value="UniProtKB-KW"/>
</dbReference>
<dbReference type="Proteomes" id="UP001378592">
    <property type="component" value="Unassembled WGS sequence"/>
</dbReference>
<evidence type="ECO:0000256" key="6">
    <source>
        <dbReference type="ARBA" id="ARBA00022723"/>
    </source>
</evidence>
<evidence type="ECO:0000256" key="8">
    <source>
        <dbReference type="ARBA" id="ARBA00022848"/>
    </source>
</evidence>
<evidence type="ECO:0000256" key="7">
    <source>
        <dbReference type="ARBA" id="ARBA00022824"/>
    </source>
</evidence>
<dbReference type="EMBL" id="JAZDUA010000027">
    <property type="protein sequence ID" value="KAK7872277.1"/>
    <property type="molecule type" value="Genomic_DNA"/>
</dbReference>
<keyword evidence="8" id="KW-0492">Microsome</keyword>
<dbReference type="InterPro" id="IPR002401">
    <property type="entry name" value="Cyt_P450_E_grp-I"/>
</dbReference>
<reference evidence="15 16" key="1">
    <citation type="submission" date="2024-03" db="EMBL/GenBank/DDBJ databases">
        <title>The genome assembly and annotation of the cricket Gryllus longicercus Weissman &amp; Gray.</title>
        <authorList>
            <person name="Szrajer S."/>
            <person name="Gray D."/>
            <person name="Ylla G."/>
        </authorList>
    </citation>
    <scope>NUCLEOTIDE SEQUENCE [LARGE SCALE GENOMIC DNA]</scope>
    <source>
        <strain evidence="15">DAG 2021-001</strain>
        <tissue evidence="15">Whole body minus gut</tissue>
    </source>
</reference>
<evidence type="ECO:0000256" key="9">
    <source>
        <dbReference type="ARBA" id="ARBA00023002"/>
    </source>
</evidence>
<proteinExistence type="inferred from homology"/>
<evidence type="ECO:0000256" key="4">
    <source>
        <dbReference type="ARBA" id="ARBA00010617"/>
    </source>
</evidence>
<dbReference type="PANTHER" id="PTHR24291">
    <property type="entry name" value="CYTOCHROME P450 FAMILY 4"/>
    <property type="match status" value="1"/>
</dbReference>
<dbReference type="InterPro" id="IPR017972">
    <property type="entry name" value="Cyt_P450_CS"/>
</dbReference>
<keyword evidence="12" id="KW-0472">Membrane</keyword>
<dbReference type="AlphaFoldDB" id="A0AAN9ZF43"/>
<dbReference type="PROSITE" id="PS00086">
    <property type="entry name" value="CYTOCHROME_P450"/>
    <property type="match status" value="1"/>
</dbReference>
<gene>
    <name evidence="15" type="ORF">R5R35_012123</name>
</gene>
<feature type="binding site" description="axial binding residue" evidence="13">
    <location>
        <position position="141"/>
    </location>
    <ligand>
        <name>heme</name>
        <dbReference type="ChEBI" id="CHEBI:30413"/>
    </ligand>
    <ligandPart>
        <name>Fe</name>
        <dbReference type="ChEBI" id="CHEBI:18248"/>
    </ligandPart>
</feature>
<evidence type="ECO:0000256" key="1">
    <source>
        <dbReference type="ARBA" id="ARBA00001971"/>
    </source>
</evidence>
<evidence type="ECO:0000256" key="5">
    <source>
        <dbReference type="ARBA" id="ARBA00022617"/>
    </source>
</evidence>
<sequence>MFEGHDTTASGISFCLWLLGSHLDIQTKAYNELKDIFGDSNRKATYRDLQEMKYLECVIKETLRLYPSVPLFGRELDEDVKVDELNLPAGTNVVFLTYFLHRDSDVYPNPEKFDPNRFQPDNIEKRHPFAFLPFSAGPRNCIGQKFAMLEMKAIISDILRNYKVIAAENVPVELSLEIVLRTSKGIFMKIEER</sequence>
<dbReference type="PRINTS" id="PR00385">
    <property type="entry name" value="P450"/>
</dbReference>
<comment type="cofactor">
    <cofactor evidence="1 13">
        <name>heme</name>
        <dbReference type="ChEBI" id="CHEBI:30413"/>
    </cofactor>
</comment>
<evidence type="ECO:0000313" key="16">
    <source>
        <dbReference type="Proteomes" id="UP001378592"/>
    </source>
</evidence>
<keyword evidence="11 14" id="KW-0503">Monooxygenase</keyword>
<keyword evidence="7" id="KW-0256">Endoplasmic reticulum</keyword>
<keyword evidence="5 13" id="KW-0349">Heme</keyword>
<dbReference type="GO" id="GO:0005506">
    <property type="term" value="F:iron ion binding"/>
    <property type="evidence" value="ECO:0007669"/>
    <property type="project" value="InterPro"/>
</dbReference>
<dbReference type="GO" id="GO:0016705">
    <property type="term" value="F:oxidoreductase activity, acting on paired donors, with incorporation or reduction of molecular oxygen"/>
    <property type="evidence" value="ECO:0007669"/>
    <property type="project" value="InterPro"/>
</dbReference>
<dbReference type="Gene3D" id="1.10.630.10">
    <property type="entry name" value="Cytochrome P450"/>
    <property type="match status" value="1"/>
</dbReference>
<dbReference type="InterPro" id="IPR036396">
    <property type="entry name" value="Cyt_P450_sf"/>
</dbReference>
<accession>A0AAN9ZF43</accession>
<evidence type="ECO:0008006" key="17">
    <source>
        <dbReference type="Google" id="ProtNLM"/>
    </source>
</evidence>
<dbReference type="PANTHER" id="PTHR24291:SF189">
    <property type="entry name" value="CYTOCHROME P450 4C3-RELATED"/>
    <property type="match status" value="1"/>
</dbReference>